<name>A0ABN1DZ67_SACER</name>
<protein>
    <submittedName>
        <fullName evidence="2">Uncharacterized protein</fullName>
    </submittedName>
</protein>
<dbReference type="Proteomes" id="UP001500729">
    <property type="component" value="Unassembled WGS sequence"/>
</dbReference>
<gene>
    <name evidence="2" type="ORF">GCM10009533_62170</name>
</gene>
<organism evidence="2 3">
    <name type="scientific">Saccharopolyspora erythraea</name>
    <name type="common">Streptomyces erythraeus</name>
    <dbReference type="NCBI Taxonomy" id="1836"/>
    <lineage>
        <taxon>Bacteria</taxon>
        <taxon>Bacillati</taxon>
        <taxon>Actinomycetota</taxon>
        <taxon>Actinomycetes</taxon>
        <taxon>Pseudonocardiales</taxon>
        <taxon>Pseudonocardiaceae</taxon>
        <taxon>Saccharopolyspora</taxon>
    </lineage>
</organism>
<evidence type="ECO:0000313" key="3">
    <source>
        <dbReference type="Proteomes" id="UP001500729"/>
    </source>
</evidence>
<sequence>MTGQGGEITVGTGRGRPQNQITSSFTAPFSSPSRSPEGRLRYRAAYEVERVPRSVERR</sequence>
<keyword evidence="3" id="KW-1185">Reference proteome</keyword>
<evidence type="ECO:0000256" key="1">
    <source>
        <dbReference type="SAM" id="MobiDB-lite"/>
    </source>
</evidence>
<evidence type="ECO:0000313" key="2">
    <source>
        <dbReference type="EMBL" id="GAA0555900.1"/>
    </source>
</evidence>
<feature type="compositionally biased region" description="Gly residues" evidence="1">
    <location>
        <begin position="1"/>
        <end position="14"/>
    </location>
</feature>
<feature type="compositionally biased region" description="Low complexity" evidence="1">
    <location>
        <begin position="22"/>
        <end position="35"/>
    </location>
</feature>
<proteinExistence type="predicted"/>
<comment type="caution">
    <text evidence="2">The sequence shown here is derived from an EMBL/GenBank/DDBJ whole genome shotgun (WGS) entry which is preliminary data.</text>
</comment>
<reference evidence="2 3" key="1">
    <citation type="journal article" date="2019" name="Int. J. Syst. Evol. Microbiol.">
        <title>The Global Catalogue of Microorganisms (GCM) 10K type strain sequencing project: providing services to taxonomists for standard genome sequencing and annotation.</title>
        <authorList>
            <consortium name="The Broad Institute Genomics Platform"/>
            <consortium name="The Broad Institute Genome Sequencing Center for Infectious Disease"/>
            <person name="Wu L."/>
            <person name="Ma J."/>
        </authorList>
    </citation>
    <scope>NUCLEOTIDE SEQUENCE [LARGE SCALE GENOMIC DNA]</scope>
    <source>
        <strain evidence="2 3">JCM 10303</strain>
    </source>
</reference>
<feature type="region of interest" description="Disordered" evidence="1">
    <location>
        <begin position="1"/>
        <end position="39"/>
    </location>
</feature>
<dbReference type="EMBL" id="BAAAGS010000068">
    <property type="protein sequence ID" value="GAA0555900.1"/>
    <property type="molecule type" value="Genomic_DNA"/>
</dbReference>
<accession>A0ABN1DZ67</accession>